<reference evidence="2" key="1">
    <citation type="submission" date="2021-01" db="EMBL/GenBank/DDBJ databases">
        <authorList>
            <person name="Corre E."/>
            <person name="Pelletier E."/>
            <person name="Niang G."/>
            <person name="Scheremetjew M."/>
            <person name="Finn R."/>
            <person name="Kale V."/>
            <person name="Holt S."/>
            <person name="Cochrane G."/>
            <person name="Meng A."/>
            <person name="Brown T."/>
            <person name="Cohen L."/>
        </authorList>
    </citation>
    <scope>NUCLEOTIDE SEQUENCE</scope>
    <source>
        <strain evidence="2">CCMP1510</strain>
    </source>
</reference>
<feature type="region of interest" description="Disordered" evidence="1">
    <location>
        <begin position="91"/>
        <end position="129"/>
    </location>
</feature>
<evidence type="ECO:0000313" key="2">
    <source>
        <dbReference type="EMBL" id="CAE0360184.1"/>
    </source>
</evidence>
<name>A0A7S3JNP4_9STRA</name>
<feature type="compositionally biased region" description="Acidic residues" evidence="1">
    <location>
        <begin position="91"/>
        <end position="101"/>
    </location>
</feature>
<evidence type="ECO:0000256" key="1">
    <source>
        <dbReference type="SAM" id="MobiDB-lite"/>
    </source>
</evidence>
<protein>
    <submittedName>
        <fullName evidence="2">Uncharacterized protein</fullName>
    </submittedName>
</protein>
<feature type="compositionally biased region" description="Basic residues" evidence="1">
    <location>
        <begin position="112"/>
        <end position="129"/>
    </location>
</feature>
<accession>A0A7S3JNP4</accession>
<sequence>MEKNDPKLWGISREPDIKRRRMNKNFLIRTINSVNVHNRRLRETSIQSIPTPSQFQSSIDDQTEKVATCAFRQEQAVCTNEKRKIENIEEDISNLEQDDNGDDSKLSSSSSLKKRYKMKEMSRRRKVER</sequence>
<organism evidence="2">
    <name type="scientific">Aureoumbra lagunensis</name>
    <dbReference type="NCBI Taxonomy" id="44058"/>
    <lineage>
        <taxon>Eukaryota</taxon>
        <taxon>Sar</taxon>
        <taxon>Stramenopiles</taxon>
        <taxon>Ochrophyta</taxon>
        <taxon>Pelagophyceae</taxon>
        <taxon>Pelagomonadales</taxon>
        <taxon>Aureoumbra</taxon>
    </lineage>
</organism>
<gene>
    <name evidence="2" type="ORF">ALAG00032_LOCUS913</name>
</gene>
<dbReference type="AlphaFoldDB" id="A0A7S3JNP4"/>
<proteinExistence type="predicted"/>
<dbReference type="EMBL" id="HBIJ01001228">
    <property type="protein sequence ID" value="CAE0360184.1"/>
    <property type="molecule type" value="Transcribed_RNA"/>
</dbReference>